<dbReference type="EMBL" id="CP002530">
    <property type="protein sequence ID" value="ADY36944.1"/>
    <property type="molecule type" value="Genomic_DNA"/>
</dbReference>
<dbReference type="KEGG" id="bsa:Bacsa_2397"/>
<name>F0R7B7_PHOSB</name>
<dbReference type="eggNOG" id="ENOG502ZCT6">
    <property type="taxonomic scope" value="Bacteria"/>
</dbReference>
<evidence type="ECO:0000313" key="1">
    <source>
        <dbReference type="EMBL" id="ADY36944.1"/>
    </source>
</evidence>
<gene>
    <name evidence="1" type="ordered locus">Bacsa_2397</name>
</gene>
<dbReference type="Proteomes" id="UP000007486">
    <property type="component" value="Chromosome"/>
</dbReference>
<dbReference type="AlphaFoldDB" id="F0R7B7"/>
<protein>
    <submittedName>
        <fullName evidence="1">Uncharacterized protein</fullName>
    </submittedName>
</protein>
<reference evidence="1 2" key="1">
    <citation type="journal article" date="2011" name="Stand. Genomic Sci.">
        <title>Complete genome sequence of Bacteroides salanitronis type strain (BL78).</title>
        <authorList>
            <person name="Gronow S."/>
            <person name="Held B."/>
            <person name="Lucas S."/>
            <person name="Lapidus A."/>
            <person name="Del Rio T.G."/>
            <person name="Nolan M."/>
            <person name="Tice H."/>
            <person name="Deshpande S."/>
            <person name="Cheng J.F."/>
            <person name="Pitluck S."/>
            <person name="Liolios K."/>
            <person name="Pagani I."/>
            <person name="Ivanova N."/>
            <person name="Mavromatis K."/>
            <person name="Pati A."/>
            <person name="Tapia R."/>
            <person name="Han C."/>
            <person name="Goodwin L."/>
            <person name="Chen A."/>
            <person name="Palaniappan K."/>
            <person name="Land M."/>
            <person name="Hauser L."/>
            <person name="Chang Y.J."/>
            <person name="Jeffries C.D."/>
            <person name="Brambilla E.M."/>
            <person name="Rohde M."/>
            <person name="Goker M."/>
            <person name="Detter J.C."/>
            <person name="Woyke T."/>
            <person name="Bristow J."/>
            <person name="Markowitz V."/>
            <person name="Hugenholtz P."/>
            <person name="Kyrpides N.C."/>
            <person name="Klenk H.P."/>
            <person name="Eisen J.A."/>
        </authorList>
    </citation>
    <scope>NUCLEOTIDE SEQUENCE [LARGE SCALE GENOMIC DNA]</scope>
    <source>
        <strain evidence="1 2">DSM 18170</strain>
    </source>
</reference>
<proteinExistence type="predicted"/>
<evidence type="ECO:0000313" key="2">
    <source>
        <dbReference type="Proteomes" id="UP000007486"/>
    </source>
</evidence>
<dbReference type="OrthoDB" id="1094481at2"/>
<organism evidence="1 2">
    <name type="scientific">Phocaeicola salanitronis (strain DSM 18170 / JCM 13657 / CCUG 60908 / BL78)</name>
    <name type="common">Bacteroides salanitronis</name>
    <dbReference type="NCBI Taxonomy" id="667015"/>
    <lineage>
        <taxon>Bacteria</taxon>
        <taxon>Pseudomonadati</taxon>
        <taxon>Bacteroidota</taxon>
        <taxon>Bacteroidia</taxon>
        <taxon>Bacteroidales</taxon>
        <taxon>Bacteroidaceae</taxon>
        <taxon>Phocaeicola</taxon>
    </lineage>
</organism>
<accession>F0R7B7</accession>
<keyword evidence="2" id="KW-1185">Reference proteome</keyword>
<dbReference type="HOGENOM" id="CLU_190466_0_1_10"/>
<sequence>MNLEITNQNLYLLLPGKVSRVAQIYANDQKIPLRTALYRFYSSDTYKRLAEETTKLWHLGPVALYAEFSDELKRKHKIRMIPK</sequence>